<evidence type="ECO:0000256" key="1">
    <source>
        <dbReference type="SAM" id="Coils"/>
    </source>
</evidence>
<protein>
    <submittedName>
        <fullName evidence="2">Uncharacterized protein</fullName>
    </submittedName>
</protein>
<dbReference type="RefSeq" id="WP_054198778.1">
    <property type="nucleotide sequence ID" value="NZ_JNOC01000134.1"/>
</dbReference>
<evidence type="ECO:0000313" key="3">
    <source>
        <dbReference type="Proteomes" id="UP000037997"/>
    </source>
</evidence>
<gene>
    <name evidence="2" type="ORF">HPU229334_00990</name>
</gene>
<dbReference type="PATRIC" id="fig|35818.11.peg.194"/>
<proteinExistence type="predicted"/>
<dbReference type="EMBL" id="JNOC01000134">
    <property type="protein sequence ID" value="KPH53285.1"/>
    <property type="molecule type" value="Genomic_DNA"/>
</dbReference>
<feature type="coiled-coil region" evidence="1">
    <location>
        <begin position="32"/>
        <end position="66"/>
    </location>
</feature>
<keyword evidence="1" id="KW-0175">Coiled coil</keyword>
<name>A0A0N1EIB0_9HELI</name>
<comment type="caution">
    <text evidence="2">The sequence shown here is derived from an EMBL/GenBank/DDBJ whole genome shotgun (WGS) entry which is preliminary data.</text>
</comment>
<reference evidence="2 3" key="1">
    <citation type="submission" date="2014-06" db="EMBL/GenBank/DDBJ databases">
        <title>Helicobacter pullorum isolates in fresh chicken meat - phenotypic and genotypic features.</title>
        <authorList>
            <person name="Borges V."/>
            <person name="Santos A."/>
            <person name="Correia C.B."/>
            <person name="Saraiva M."/>
            <person name="Menard A."/>
            <person name="Vieira L."/>
            <person name="Sampaio D.A."/>
            <person name="Gomes J.P."/>
            <person name="Oleastro M."/>
        </authorList>
    </citation>
    <scope>NUCLEOTIDE SEQUENCE [LARGE SCALE GENOMIC DNA]</scope>
    <source>
        <strain evidence="2 3">229334/12</strain>
    </source>
</reference>
<evidence type="ECO:0000313" key="2">
    <source>
        <dbReference type="EMBL" id="KPH53285.1"/>
    </source>
</evidence>
<organism evidence="2 3">
    <name type="scientific">Helicobacter pullorum</name>
    <dbReference type="NCBI Taxonomy" id="35818"/>
    <lineage>
        <taxon>Bacteria</taxon>
        <taxon>Pseudomonadati</taxon>
        <taxon>Campylobacterota</taxon>
        <taxon>Epsilonproteobacteria</taxon>
        <taxon>Campylobacterales</taxon>
        <taxon>Helicobacteraceae</taxon>
        <taxon>Helicobacter</taxon>
    </lineage>
</organism>
<accession>A0A0N1EIB0</accession>
<sequence length="66" mass="7496">MRLQLNNLPLGVGLGRVKQSGNNNQAFGENIRLELQEQINALRQEIELLKSQNQDLQEEINQLKGV</sequence>
<dbReference type="AlphaFoldDB" id="A0A0N1EIB0"/>
<dbReference type="Proteomes" id="UP000037997">
    <property type="component" value="Unassembled WGS sequence"/>
</dbReference>